<evidence type="ECO:0000313" key="1">
    <source>
        <dbReference type="EMBL" id="KAJ6431944.1"/>
    </source>
</evidence>
<keyword evidence="2" id="KW-1185">Reference proteome</keyword>
<evidence type="ECO:0000313" key="2">
    <source>
        <dbReference type="Proteomes" id="UP001162972"/>
    </source>
</evidence>
<comment type="caution">
    <text evidence="1">The sequence shown here is derived from an EMBL/GenBank/DDBJ whole genome shotgun (WGS) entry which is preliminary data.</text>
</comment>
<gene>
    <name evidence="1" type="ORF">OIU84_019259</name>
</gene>
<organism evidence="1 2">
    <name type="scientific">Salix udensis</name>
    <dbReference type="NCBI Taxonomy" id="889485"/>
    <lineage>
        <taxon>Eukaryota</taxon>
        <taxon>Viridiplantae</taxon>
        <taxon>Streptophyta</taxon>
        <taxon>Embryophyta</taxon>
        <taxon>Tracheophyta</taxon>
        <taxon>Spermatophyta</taxon>
        <taxon>Magnoliopsida</taxon>
        <taxon>eudicotyledons</taxon>
        <taxon>Gunneridae</taxon>
        <taxon>Pentapetalae</taxon>
        <taxon>rosids</taxon>
        <taxon>fabids</taxon>
        <taxon>Malpighiales</taxon>
        <taxon>Salicaceae</taxon>
        <taxon>Saliceae</taxon>
        <taxon>Salix</taxon>
    </lineage>
</organism>
<dbReference type="AlphaFoldDB" id="A0AAD6L091"/>
<accession>A0AAD6L091</accession>
<proteinExistence type="predicted"/>
<dbReference type="Proteomes" id="UP001162972">
    <property type="component" value="Chromosome 10"/>
</dbReference>
<reference evidence="1 2" key="1">
    <citation type="journal article" date="2023" name="Int. J. Mol. Sci.">
        <title>De Novo Assembly and Annotation of 11 Diverse Shrub Willow (Salix) Genomes Reveals Novel Gene Organization in Sex-Linked Regions.</title>
        <authorList>
            <person name="Hyden B."/>
            <person name="Feng K."/>
            <person name="Yates T.B."/>
            <person name="Jawdy S."/>
            <person name="Cereghino C."/>
            <person name="Smart L.B."/>
            <person name="Muchero W."/>
        </authorList>
    </citation>
    <scope>NUCLEOTIDE SEQUENCE [LARGE SCALE GENOMIC DNA]</scope>
    <source>
        <tissue evidence="1">Shoot tip</tissue>
    </source>
</reference>
<name>A0AAD6L091_9ROSI</name>
<dbReference type="EMBL" id="JAPFFJ010000003">
    <property type="protein sequence ID" value="KAJ6431944.1"/>
    <property type="molecule type" value="Genomic_DNA"/>
</dbReference>
<sequence>MLRCLYLIASQLKWALDFLLPYNFFQNQHFDMSGRSEELCLDPYEFNPAAGVPGIKRMCCLSMRYRRRRRDHSIEMRPPLPQGLPGQMAWI</sequence>
<protein>
    <submittedName>
        <fullName evidence="1">Uncharacterized protein</fullName>
    </submittedName>
</protein>